<keyword evidence="3" id="KW-0804">Transcription</keyword>
<dbReference type="PROSITE" id="PS00622">
    <property type="entry name" value="HTH_LUXR_1"/>
    <property type="match status" value="1"/>
</dbReference>
<dbReference type="PANTHER" id="PTHR44688">
    <property type="entry name" value="DNA-BINDING TRANSCRIPTIONAL ACTIVATOR DEVR_DOSR"/>
    <property type="match status" value="1"/>
</dbReference>
<dbReference type="Proteomes" id="UP001596337">
    <property type="component" value="Unassembled WGS sequence"/>
</dbReference>
<proteinExistence type="predicted"/>
<dbReference type="Pfam" id="PF13185">
    <property type="entry name" value="GAF_2"/>
    <property type="match status" value="1"/>
</dbReference>
<dbReference type="SMART" id="SM00421">
    <property type="entry name" value="HTH_LUXR"/>
    <property type="match status" value="1"/>
</dbReference>
<evidence type="ECO:0000313" key="6">
    <source>
        <dbReference type="Proteomes" id="UP001596337"/>
    </source>
</evidence>
<organism evidence="5 6">
    <name type="scientific">Haloechinothrix salitolerans</name>
    <dbReference type="NCBI Taxonomy" id="926830"/>
    <lineage>
        <taxon>Bacteria</taxon>
        <taxon>Bacillati</taxon>
        <taxon>Actinomycetota</taxon>
        <taxon>Actinomycetes</taxon>
        <taxon>Pseudonocardiales</taxon>
        <taxon>Pseudonocardiaceae</taxon>
        <taxon>Haloechinothrix</taxon>
    </lineage>
</organism>
<dbReference type="PANTHER" id="PTHR44688:SF16">
    <property type="entry name" value="DNA-BINDING TRANSCRIPTIONAL ACTIVATOR DEVR_DOSR"/>
    <property type="match status" value="1"/>
</dbReference>
<dbReference type="RefSeq" id="WP_345394233.1">
    <property type="nucleotide sequence ID" value="NZ_BAABLA010000021.1"/>
</dbReference>
<dbReference type="Gene3D" id="3.30.450.40">
    <property type="match status" value="1"/>
</dbReference>
<dbReference type="InterPro" id="IPR016032">
    <property type="entry name" value="Sig_transdc_resp-reg_C-effctor"/>
</dbReference>
<evidence type="ECO:0000256" key="1">
    <source>
        <dbReference type="ARBA" id="ARBA00023015"/>
    </source>
</evidence>
<keyword evidence="6" id="KW-1185">Reference proteome</keyword>
<dbReference type="SUPFAM" id="SSF46894">
    <property type="entry name" value="C-terminal effector domain of the bipartite response regulators"/>
    <property type="match status" value="1"/>
</dbReference>
<dbReference type="InterPro" id="IPR029016">
    <property type="entry name" value="GAF-like_dom_sf"/>
</dbReference>
<keyword evidence="1" id="KW-0805">Transcription regulation</keyword>
<evidence type="ECO:0000256" key="3">
    <source>
        <dbReference type="ARBA" id="ARBA00023163"/>
    </source>
</evidence>
<keyword evidence="2" id="KW-0238">DNA-binding</keyword>
<sequence length="286" mass="31070">MTTDVSATDAITGHLRRTLRDLSQLDGLSMGLGGLVTQAGSRLVLSELYNLRCELFRGIVIRPGIGLGGVAMQHRRPVSVDDYVSSPSITHQFDRAALADRVRSAIALPIIVRGETRAMIYGATRGEMTFGDRTVATATMIARKLAHDIEVEDEVQRRLRRIADEQPEAERGALSQSELAELNAEIIAIAAASQDAVLRDRLHALSQRVSGTRPDGGTTRASVHLSQRESDVLTQLAAGYTNAEIAERLCILPTTVKTHLRNTMRKLGARNRVETLAAARHAGLLP</sequence>
<evidence type="ECO:0000256" key="2">
    <source>
        <dbReference type="ARBA" id="ARBA00023125"/>
    </source>
</evidence>
<reference evidence="6" key="1">
    <citation type="journal article" date="2019" name="Int. J. Syst. Evol. Microbiol.">
        <title>The Global Catalogue of Microorganisms (GCM) 10K type strain sequencing project: providing services to taxonomists for standard genome sequencing and annotation.</title>
        <authorList>
            <consortium name="The Broad Institute Genomics Platform"/>
            <consortium name="The Broad Institute Genome Sequencing Center for Infectious Disease"/>
            <person name="Wu L."/>
            <person name="Ma J."/>
        </authorList>
    </citation>
    <scope>NUCLEOTIDE SEQUENCE [LARGE SCALE GENOMIC DNA]</scope>
    <source>
        <strain evidence="6">KCTC 32255</strain>
    </source>
</reference>
<dbReference type="Pfam" id="PF00196">
    <property type="entry name" value="GerE"/>
    <property type="match status" value="1"/>
</dbReference>
<dbReference type="InterPro" id="IPR003018">
    <property type="entry name" value="GAF"/>
</dbReference>
<dbReference type="EMBL" id="JBHSXX010000001">
    <property type="protein sequence ID" value="MFC6870086.1"/>
    <property type="molecule type" value="Genomic_DNA"/>
</dbReference>
<evidence type="ECO:0000313" key="5">
    <source>
        <dbReference type="EMBL" id="MFC6870086.1"/>
    </source>
</evidence>
<feature type="domain" description="HTH luxR-type" evidence="4">
    <location>
        <begin position="218"/>
        <end position="283"/>
    </location>
</feature>
<accession>A0ABW2C427</accession>
<dbReference type="CDD" id="cd06170">
    <property type="entry name" value="LuxR_C_like"/>
    <property type="match status" value="1"/>
</dbReference>
<evidence type="ECO:0000259" key="4">
    <source>
        <dbReference type="PROSITE" id="PS50043"/>
    </source>
</evidence>
<comment type="caution">
    <text evidence="5">The sequence shown here is derived from an EMBL/GenBank/DDBJ whole genome shotgun (WGS) entry which is preliminary data.</text>
</comment>
<dbReference type="InterPro" id="IPR000792">
    <property type="entry name" value="Tscrpt_reg_LuxR_C"/>
</dbReference>
<dbReference type="PROSITE" id="PS50043">
    <property type="entry name" value="HTH_LUXR_2"/>
    <property type="match status" value="1"/>
</dbReference>
<dbReference type="Gene3D" id="1.10.10.10">
    <property type="entry name" value="Winged helix-like DNA-binding domain superfamily/Winged helix DNA-binding domain"/>
    <property type="match status" value="1"/>
</dbReference>
<gene>
    <name evidence="5" type="ORF">ACFQGD_23365</name>
</gene>
<protein>
    <submittedName>
        <fullName evidence="5">LuxR C-terminal-related transcriptional regulator</fullName>
    </submittedName>
</protein>
<dbReference type="PRINTS" id="PR00038">
    <property type="entry name" value="HTHLUXR"/>
</dbReference>
<name>A0ABW2C427_9PSEU</name>
<dbReference type="SUPFAM" id="SSF55781">
    <property type="entry name" value="GAF domain-like"/>
    <property type="match status" value="1"/>
</dbReference>
<dbReference type="InterPro" id="IPR036388">
    <property type="entry name" value="WH-like_DNA-bd_sf"/>
</dbReference>